<dbReference type="Gene3D" id="1.10.1740.10">
    <property type="match status" value="1"/>
</dbReference>
<dbReference type="PANTHER" id="PTHR43133:SF63">
    <property type="entry name" value="RNA POLYMERASE SIGMA FACTOR FECI-RELATED"/>
    <property type="match status" value="1"/>
</dbReference>
<dbReference type="GO" id="GO:0016987">
    <property type="term" value="F:sigma factor activity"/>
    <property type="evidence" value="ECO:0007669"/>
    <property type="project" value="UniProtKB-KW"/>
</dbReference>
<evidence type="ECO:0000256" key="2">
    <source>
        <dbReference type="ARBA" id="ARBA00023015"/>
    </source>
</evidence>
<keyword evidence="4" id="KW-0804">Transcription</keyword>
<accession>A0A1I2CHI7</accession>
<dbReference type="Pfam" id="PF04542">
    <property type="entry name" value="Sigma70_r2"/>
    <property type="match status" value="1"/>
</dbReference>
<feature type="domain" description="RNA polymerase sigma factor 70 region 4 type 2" evidence="6">
    <location>
        <begin position="123"/>
        <end position="173"/>
    </location>
</feature>
<dbReference type="InterPro" id="IPR013325">
    <property type="entry name" value="RNA_pol_sigma_r2"/>
</dbReference>
<name>A0A1I2CHI7_9GAMM</name>
<evidence type="ECO:0000259" key="6">
    <source>
        <dbReference type="Pfam" id="PF08281"/>
    </source>
</evidence>
<evidence type="ECO:0000256" key="3">
    <source>
        <dbReference type="ARBA" id="ARBA00023082"/>
    </source>
</evidence>
<evidence type="ECO:0000256" key="4">
    <source>
        <dbReference type="ARBA" id="ARBA00023163"/>
    </source>
</evidence>
<dbReference type="InterPro" id="IPR036388">
    <property type="entry name" value="WH-like_DNA-bd_sf"/>
</dbReference>
<evidence type="ECO:0000259" key="5">
    <source>
        <dbReference type="Pfam" id="PF04542"/>
    </source>
</evidence>
<evidence type="ECO:0000256" key="1">
    <source>
        <dbReference type="ARBA" id="ARBA00010641"/>
    </source>
</evidence>
<comment type="similarity">
    <text evidence="1">Belongs to the sigma-70 factor family. ECF subfamily.</text>
</comment>
<dbReference type="GO" id="GO:0006352">
    <property type="term" value="P:DNA-templated transcription initiation"/>
    <property type="evidence" value="ECO:0007669"/>
    <property type="project" value="InterPro"/>
</dbReference>
<gene>
    <name evidence="7" type="ORF">SAMN02799615_01491</name>
</gene>
<dbReference type="InterPro" id="IPR014284">
    <property type="entry name" value="RNA_pol_sigma-70_dom"/>
</dbReference>
<dbReference type="PANTHER" id="PTHR43133">
    <property type="entry name" value="RNA POLYMERASE ECF-TYPE SIGMA FACTO"/>
    <property type="match status" value="1"/>
</dbReference>
<dbReference type="NCBIfam" id="TIGR02937">
    <property type="entry name" value="sigma70-ECF"/>
    <property type="match status" value="1"/>
</dbReference>
<feature type="domain" description="RNA polymerase sigma-70 region 2" evidence="5">
    <location>
        <begin position="26"/>
        <end position="89"/>
    </location>
</feature>
<keyword evidence="3" id="KW-0731">Sigma factor</keyword>
<dbReference type="SUPFAM" id="SSF88946">
    <property type="entry name" value="Sigma2 domain of RNA polymerase sigma factors"/>
    <property type="match status" value="1"/>
</dbReference>
<sequence length="183" mass="20631">MDTVSPHPDDPATRTATHVARLEALCRTHHRALLAFLQCRLQSPSDAQEVAQEAYVRMLTLARPDSVDDLRAYLFRTASNLAMDRLRQRGIHARAVDEVAIREAQTAPAPERRAMAVERLHGLKQALGELPPKTREAFMAHMVEGLDFGAVARAMKLSERMVRYHVTRALAHCRARVDQMEEC</sequence>
<keyword evidence="2" id="KW-0805">Transcription regulation</keyword>
<dbReference type="SUPFAM" id="SSF88659">
    <property type="entry name" value="Sigma3 and sigma4 domains of RNA polymerase sigma factors"/>
    <property type="match status" value="1"/>
</dbReference>
<dbReference type="InterPro" id="IPR013249">
    <property type="entry name" value="RNA_pol_sigma70_r4_t2"/>
</dbReference>
<reference evidence="8" key="1">
    <citation type="submission" date="2016-10" db="EMBL/GenBank/DDBJ databases">
        <authorList>
            <person name="Varghese N."/>
            <person name="Submissions S."/>
        </authorList>
    </citation>
    <scope>NUCLEOTIDE SEQUENCE [LARGE SCALE GENOMIC DNA]</scope>
    <source>
        <strain evidence="8">UNC178MFTsu3.1</strain>
    </source>
</reference>
<keyword evidence="8" id="KW-1185">Reference proteome</keyword>
<organism evidence="7 8">
    <name type="scientific">Dyella marensis</name>
    <dbReference type="NCBI Taxonomy" id="500610"/>
    <lineage>
        <taxon>Bacteria</taxon>
        <taxon>Pseudomonadati</taxon>
        <taxon>Pseudomonadota</taxon>
        <taxon>Gammaproteobacteria</taxon>
        <taxon>Lysobacterales</taxon>
        <taxon>Rhodanobacteraceae</taxon>
        <taxon>Dyella</taxon>
    </lineage>
</organism>
<dbReference type="InterPro" id="IPR013324">
    <property type="entry name" value="RNA_pol_sigma_r3/r4-like"/>
</dbReference>
<dbReference type="EMBL" id="FONH01000003">
    <property type="protein sequence ID" value="SFE67273.1"/>
    <property type="molecule type" value="Genomic_DNA"/>
</dbReference>
<dbReference type="AlphaFoldDB" id="A0A1I2CHI7"/>
<dbReference type="InterPro" id="IPR039425">
    <property type="entry name" value="RNA_pol_sigma-70-like"/>
</dbReference>
<dbReference type="RefSeq" id="WP_051548930.1">
    <property type="nucleotide sequence ID" value="NZ_FONH01000003.1"/>
</dbReference>
<dbReference type="GO" id="GO:0003677">
    <property type="term" value="F:DNA binding"/>
    <property type="evidence" value="ECO:0007669"/>
    <property type="project" value="InterPro"/>
</dbReference>
<evidence type="ECO:0000313" key="8">
    <source>
        <dbReference type="Proteomes" id="UP000199477"/>
    </source>
</evidence>
<dbReference type="Proteomes" id="UP000199477">
    <property type="component" value="Unassembled WGS sequence"/>
</dbReference>
<dbReference type="InterPro" id="IPR007627">
    <property type="entry name" value="RNA_pol_sigma70_r2"/>
</dbReference>
<evidence type="ECO:0000313" key="7">
    <source>
        <dbReference type="EMBL" id="SFE67273.1"/>
    </source>
</evidence>
<protein>
    <submittedName>
        <fullName evidence="7">RNA polymerase sigma-70 factor, ECF subfamily</fullName>
    </submittedName>
</protein>
<proteinExistence type="inferred from homology"/>
<dbReference type="STRING" id="500610.SAMN02799615_01491"/>
<dbReference type="Gene3D" id="1.10.10.10">
    <property type="entry name" value="Winged helix-like DNA-binding domain superfamily/Winged helix DNA-binding domain"/>
    <property type="match status" value="1"/>
</dbReference>
<dbReference type="Pfam" id="PF08281">
    <property type="entry name" value="Sigma70_r4_2"/>
    <property type="match status" value="1"/>
</dbReference>